<dbReference type="PANTHER" id="PTHR12677:SF59">
    <property type="entry name" value="GOLGI APPARATUS MEMBRANE PROTEIN TVP38-RELATED"/>
    <property type="match status" value="1"/>
</dbReference>
<feature type="transmembrane region" description="Helical" evidence="6">
    <location>
        <begin position="93"/>
        <end position="120"/>
    </location>
</feature>
<keyword evidence="3 6" id="KW-0812">Transmembrane</keyword>
<reference evidence="8" key="1">
    <citation type="submission" date="2023-06" db="EMBL/GenBank/DDBJ databases">
        <title>Draft Genome Sequences of Representative Paenibacillus Polymyxa, Bacillus cereus, Fictibacillus sp., and Brevibacillus agri Strains Isolated from Amazonian Dark Earth.</title>
        <authorList>
            <person name="Pellegrinetti T.A."/>
            <person name="Cunha I.C.M."/>
            <person name="Chaves M.G."/>
            <person name="Freitas A.S."/>
            <person name="Silva A.V.R."/>
            <person name="Tsai S.M."/>
            <person name="Mendes L.W."/>
        </authorList>
    </citation>
    <scope>NUCLEOTIDE SEQUENCE</scope>
    <source>
        <strain evidence="8">CENA-BCM004</strain>
    </source>
</reference>
<evidence type="ECO:0000259" key="7">
    <source>
        <dbReference type="Pfam" id="PF09335"/>
    </source>
</evidence>
<dbReference type="EMBL" id="JAUHLN010000001">
    <property type="protein sequence ID" value="MDN4072658.1"/>
    <property type="molecule type" value="Genomic_DNA"/>
</dbReference>
<evidence type="ECO:0000256" key="5">
    <source>
        <dbReference type="ARBA" id="ARBA00023136"/>
    </source>
</evidence>
<gene>
    <name evidence="8" type="ORF">QYF49_06370</name>
</gene>
<accession>A0ABT8E434</accession>
<feature type="domain" description="VTT" evidence="7">
    <location>
        <begin position="36"/>
        <end position="149"/>
    </location>
</feature>
<evidence type="ECO:0000256" key="4">
    <source>
        <dbReference type="ARBA" id="ARBA00022989"/>
    </source>
</evidence>
<feature type="transmembrane region" description="Helical" evidence="6">
    <location>
        <begin position="6"/>
        <end position="25"/>
    </location>
</feature>
<comment type="caution">
    <text evidence="8">The sequence shown here is derived from an EMBL/GenBank/DDBJ whole genome shotgun (WGS) entry which is preliminary data.</text>
</comment>
<evidence type="ECO:0000256" key="2">
    <source>
        <dbReference type="ARBA" id="ARBA00022475"/>
    </source>
</evidence>
<keyword evidence="9" id="KW-1185">Reference proteome</keyword>
<evidence type="ECO:0000313" key="9">
    <source>
        <dbReference type="Proteomes" id="UP001168694"/>
    </source>
</evidence>
<name>A0ABT8E434_9BACL</name>
<organism evidence="8 9">
    <name type="scientific">Fictibacillus terranigra</name>
    <dbReference type="NCBI Taxonomy" id="3058424"/>
    <lineage>
        <taxon>Bacteria</taxon>
        <taxon>Bacillati</taxon>
        <taxon>Bacillota</taxon>
        <taxon>Bacilli</taxon>
        <taxon>Bacillales</taxon>
        <taxon>Fictibacillaceae</taxon>
        <taxon>Fictibacillus</taxon>
    </lineage>
</organism>
<feature type="transmembrane region" description="Helical" evidence="6">
    <location>
        <begin position="150"/>
        <end position="173"/>
    </location>
</feature>
<keyword evidence="4 6" id="KW-1133">Transmembrane helix</keyword>
<evidence type="ECO:0000313" key="8">
    <source>
        <dbReference type="EMBL" id="MDN4072658.1"/>
    </source>
</evidence>
<comment type="subcellular location">
    <subcellularLocation>
        <location evidence="1 6">Cell membrane</location>
        <topology evidence="1 6">Multi-pass membrane protein</topology>
    </subcellularLocation>
</comment>
<dbReference type="InterPro" id="IPR032816">
    <property type="entry name" value="VTT_dom"/>
</dbReference>
<evidence type="ECO:0000256" key="3">
    <source>
        <dbReference type="ARBA" id="ARBA00022692"/>
    </source>
</evidence>
<keyword evidence="2 6" id="KW-1003">Cell membrane</keyword>
<protein>
    <recommendedName>
        <fullName evidence="6">TVP38/TMEM64 family membrane protein</fullName>
    </recommendedName>
</protein>
<dbReference type="Pfam" id="PF09335">
    <property type="entry name" value="VTT_dom"/>
    <property type="match status" value="1"/>
</dbReference>
<dbReference type="InterPro" id="IPR015414">
    <property type="entry name" value="TMEM64"/>
</dbReference>
<dbReference type="Proteomes" id="UP001168694">
    <property type="component" value="Unassembled WGS sequence"/>
</dbReference>
<feature type="transmembrane region" description="Helical" evidence="6">
    <location>
        <begin position="55"/>
        <end position="72"/>
    </location>
</feature>
<feature type="transmembrane region" description="Helical" evidence="6">
    <location>
        <begin position="32"/>
        <end position="49"/>
    </location>
</feature>
<evidence type="ECO:0000256" key="6">
    <source>
        <dbReference type="RuleBase" id="RU366058"/>
    </source>
</evidence>
<evidence type="ECO:0000256" key="1">
    <source>
        <dbReference type="ARBA" id="ARBA00004651"/>
    </source>
</evidence>
<comment type="similarity">
    <text evidence="6">Belongs to the TVP38/TMEM64 family.</text>
</comment>
<proteinExistence type="inferred from homology"/>
<sequence length="198" mass="22557">MQHELAEILNILKFAGIFAPVFFILLHMMRQFLFLPVGLICMAGGVLFGSVYGTLYSIIGITLSSLLFYGLLKRMPNSLNRFMKIKRKIVGKRMPFSIGQIAILKLIPFIHFSLLSLLVLEITKGFKEYTKASVVSNVPLAFMYSTFGHYIFHLSVVWGIGIAAMMLVLFHLLRTKEWIVKWEDFFEKEKGKTPAKSA</sequence>
<dbReference type="PANTHER" id="PTHR12677">
    <property type="entry name" value="GOLGI APPARATUS MEMBRANE PROTEIN TVP38-RELATED"/>
    <property type="match status" value="1"/>
</dbReference>
<dbReference type="RefSeq" id="WP_290398758.1">
    <property type="nucleotide sequence ID" value="NZ_JAUHLN010000001.1"/>
</dbReference>
<keyword evidence="5 6" id="KW-0472">Membrane</keyword>